<dbReference type="InterPro" id="IPR032387">
    <property type="entry name" value="ACAS_N"/>
</dbReference>
<dbReference type="NCBIfam" id="TIGR02188">
    <property type="entry name" value="Ac_CoA_lig_AcsA"/>
    <property type="match status" value="1"/>
</dbReference>
<feature type="domain" description="AMP-binding enzyme C-terminal" evidence="7">
    <location>
        <begin position="629"/>
        <end position="707"/>
    </location>
</feature>
<dbReference type="NCBIfam" id="NF001208">
    <property type="entry name" value="PRK00174.1"/>
    <property type="match status" value="1"/>
</dbReference>
<comment type="catalytic activity">
    <reaction evidence="5">
        <text>acetate + ATP + CoA = acetyl-CoA + AMP + diphosphate</text>
        <dbReference type="Rhea" id="RHEA:23176"/>
        <dbReference type="ChEBI" id="CHEBI:30089"/>
        <dbReference type="ChEBI" id="CHEBI:30616"/>
        <dbReference type="ChEBI" id="CHEBI:33019"/>
        <dbReference type="ChEBI" id="CHEBI:57287"/>
        <dbReference type="ChEBI" id="CHEBI:57288"/>
        <dbReference type="ChEBI" id="CHEBI:456215"/>
        <dbReference type="EC" id="6.2.1.1"/>
    </reaction>
</comment>
<dbReference type="Pfam" id="PF05610">
    <property type="entry name" value="DUF779"/>
    <property type="match status" value="1"/>
</dbReference>
<comment type="similarity">
    <text evidence="5">Belongs to the ATP-dependent AMP-binding enzyme family.</text>
</comment>
<keyword evidence="10" id="KW-1185">Reference proteome</keyword>
<dbReference type="Pfam" id="PF00501">
    <property type="entry name" value="AMP-binding"/>
    <property type="match status" value="1"/>
</dbReference>
<feature type="binding site" evidence="5">
    <location>
        <position position="409"/>
    </location>
    <ligand>
        <name>CoA</name>
        <dbReference type="ChEBI" id="CHEBI:57287"/>
    </ligand>
</feature>
<dbReference type="GO" id="GO:0003987">
    <property type="term" value="F:acetate-CoA ligase activity"/>
    <property type="evidence" value="ECO:0007669"/>
    <property type="project" value="UniProtKB-EC"/>
</dbReference>
<reference evidence="9 10" key="1">
    <citation type="submission" date="2021-07" db="EMBL/GenBank/DDBJ databases">
        <title>Stakelama flava sp. nov., a novel endophytic bacterium isolated from branch of Kandelia candel.</title>
        <authorList>
            <person name="Tuo L."/>
        </authorList>
    </citation>
    <scope>NUCLEOTIDE SEQUENCE [LARGE SCALE GENOMIC DNA]</scope>
    <source>
        <strain evidence="9 10">CBK3Z-3</strain>
    </source>
</reference>
<feature type="binding site" evidence="5">
    <location>
        <begin position="509"/>
        <end position="514"/>
    </location>
    <ligand>
        <name>ATP</name>
        <dbReference type="ChEBI" id="CHEBI:30616"/>
    </ligand>
</feature>
<dbReference type="Proteomes" id="UP001197214">
    <property type="component" value="Unassembled WGS sequence"/>
</dbReference>
<feature type="modified residue" description="N6-acetyllysine" evidence="5">
    <location>
        <position position="707"/>
    </location>
</feature>
<keyword evidence="5" id="KW-0460">Magnesium</keyword>
<evidence type="ECO:0000313" key="10">
    <source>
        <dbReference type="Proteomes" id="UP001197214"/>
    </source>
</evidence>
<protein>
    <recommendedName>
        <fullName evidence="5">Acetyl-coenzyme A synthetase</fullName>
        <shortName evidence="5">AcCoA synthetase</shortName>
        <shortName evidence="5">Acs</shortName>
        <ecNumber evidence="5">6.2.1.1</ecNumber>
    </recommendedName>
    <alternativeName>
        <fullName evidence="5">Acetate--CoA ligase</fullName>
    </alternativeName>
    <alternativeName>
        <fullName evidence="5">Acyl-activating enzyme</fullName>
    </alternativeName>
</protein>
<feature type="binding site" evidence="5">
    <location>
        <begin position="485"/>
        <end position="487"/>
    </location>
    <ligand>
        <name>ATP</name>
        <dbReference type="ChEBI" id="CHEBI:30616"/>
    </ligand>
</feature>
<feature type="domain" description="Acetyl-coenzyme A synthetase N-terminal" evidence="8">
    <location>
        <begin position="125"/>
        <end position="181"/>
    </location>
</feature>
<dbReference type="Pfam" id="PF16177">
    <property type="entry name" value="ACAS_N"/>
    <property type="match status" value="1"/>
</dbReference>
<organism evidence="9 10">
    <name type="scientific">Stakelama flava</name>
    <dbReference type="NCBI Taxonomy" id="2860338"/>
    <lineage>
        <taxon>Bacteria</taxon>
        <taxon>Pseudomonadati</taxon>
        <taxon>Pseudomonadota</taxon>
        <taxon>Alphaproteobacteria</taxon>
        <taxon>Sphingomonadales</taxon>
        <taxon>Sphingomonadaceae</taxon>
        <taxon>Stakelama</taxon>
    </lineage>
</organism>
<feature type="binding site" evidence="5">
    <location>
        <position position="640"/>
    </location>
    <ligand>
        <name>Mg(2+)</name>
        <dbReference type="ChEBI" id="CHEBI:18420"/>
    </ligand>
</feature>
<feature type="binding site" evidence="5">
    <location>
        <position position="621"/>
    </location>
    <ligand>
        <name>CoA</name>
        <dbReference type="ChEBI" id="CHEBI:57287"/>
    </ligand>
</feature>
<accession>A0ABS6XPP8</accession>
<evidence type="ECO:0000313" key="9">
    <source>
        <dbReference type="EMBL" id="MBW4331366.1"/>
    </source>
</evidence>
<dbReference type="EC" id="6.2.1.1" evidence="5"/>
<keyword evidence="1 5" id="KW-0436">Ligase</keyword>
<dbReference type="InterPro" id="IPR025110">
    <property type="entry name" value="AMP-bd_C"/>
</dbReference>
<dbReference type="InterPro" id="IPR011904">
    <property type="entry name" value="Ac_CoA_lig"/>
</dbReference>
<dbReference type="InterPro" id="IPR000873">
    <property type="entry name" value="AMP-dep_synth/lig_dom"/>
</dbReference>
<feature type="binding site" evidence="5">
    <location>
        <position position="613"/>
    </location>
    <ligand>
        <name>ATP</name>
        <dbReference type="ChEBI" id="CHEBI:30616"/>
    </ligand>
</feature>
<keyword evidence="3 5" id="KW-0067">ATP-binding</keyword>
<gene>
    <name evidence="9" type="primary">acs</name>
    <name evidence="5" type="synonym">acsA</name>
    <name evidence="9" type="ORF">KY084_10830</name>
</gene>
<name>A0ABS6XPP8_9SPHN</name>
<evidence type="ECO:0000256" key="5">
    <source>
        <dbReference type="HAMAP-Rule" id="MF_01123"/>
    </source>
</evidence>
<dbReference type="Pfam" id="PF13193">
    <property type="entry name" value="AMP-binding_C"/>
    <property type="match status" value="1"/>
</dbReference>
<comment type="caution">
    <text evidence="9">The sequence shown here is derived from an EMBL/GenBank/DDBJ whole genome shotgun (WGS) entry which is preliminary data.</text>
</comment>
<dbReference type="CDD" id="cd05966">
    <property type="entry name" value="ACS"/>
    <property type="match status" value="1"/>
</dbReference>
<keyword evidence="5" id="KW-0479">Metal-binding</keyword>
<sequence>MIPPPRVTATEAARRLLDAITAEHGAVLIHQSGGCCDGSSPMCYRRDDFRLGGGDVLLGEIGDTPVYIGGQQFAAWKHTQLILDAVPGRGGMFSLDNGREQRFLVRGRAFDMQEIDMLDPVDRVRAMRAALADDPHRFWLDQARRISWSRFPTRSDDSSFDAGDFAISWFSDGELNLCVNCVDRHLETHGQKTAILFEGDEPGEGRRLTYRDLHEEVCRFANALKHLGVGKGDRVILYMPMVPEAAIAMLACARIGAVHSVVFGGFSPDSLADRINDCGARVVVTADQGMRGGRPIALKANVDGALAHCPAVDSVVVIRRTGADVAMIEARDHRWEELRETVSPDCPAEAMAAEDPLFILYTSGSTGKPKGVLHTTGGYLLWANLTYDILFGGRPDDIFWCTADVGWITGHTYVLYGPLSNGATTVMFDGVPGYPDAGRFWETAGRLGVSVFYTSPTAIRALMRDGDEWVERHDRSSLRLLGTVGEPINPEAWNWYHRVVGEGRCEIIDTWWQTETGGALIAPVPGETATRPGSATKPLPGVHPQLLDADGALLEGATEGNLVIAQSWPGQMRTVYGDHERFFQTYFTTYPGKYFTGDGARRDADGYYWITGRVDDVINVSGHRMGTAEVESALVAHPRVAEAAVVGMPHDIKGQGIYAYVTLNKGEEADDELRRELRQWVRQEIGPIATPDAIQFAPALPKTRSGKIMRRILRKIASGEADGIGDTSTLVDPDVVDRLINGSESAFNR</sequence>
<keyword evidence="2 5" id="KW-0547">Nucleotide-binding</keyword>
<dbReference type="PROSITE" id="PS00455">
    <property type="entry name" value="AMP_BINDING"/>
    <property type="match status" value="1"/>
</dbReference>
<comment type="caution">
    <text evidence="5">Lacks conserved residue(s) required for the propagation of feature annotation.</text>
</comment>
<dbReference type="PANTHER" id="PTHR24095:SF14">
    <property type="entry name" value="ACETYL-COENZYME A SYNTHETASE 1"/>
    <property type="match status" value="1"/>
</dbReference>
<dbReference type="PANTHER" id="PTHR24095">
    <property type="entry name" value="ACETYL-COENZYME A SYNTHETASE"/>
    <property type="match status" value="1"/>
</dbReference>
<evidence type="ECO:0000256" key="4">
    <source>
        <dbReference type="ARBA" id="ARBA00022990"/>
    </source>
</evidence>
<proteinExistence type="inferred from homology"/>
<evidence type="ECO:0000259" key="6">
    <source>
        <dbReference type="Pfam" id="PF00501"/>
    </source>
</evidence>
<dbReference type="InterPro" id="IPR008497">
    <property type="entry name" value="DUF779"/>
</dbReference>
<feature type="binding site" evidence="5">
    <location>
        <position position="637"/>
    </location>
    <ligand>
        <name>Mg(2+)</name>
        <dbReference type="ChEBI" id="CHEBI:18420"/>
    </ligand>
</feature>
<feature type="binding site" evidence="5">
    <location>
        <begin position="291"/>
        <end position="294"/>
    </location>
    <ligand>
        <name>CoA</name>
        <dbReference type="ChEBI" id="CHEBI:57287"/>
    </ligand>
</feature>
<feature type="binding site" evidence="5">
    <location>
        <position position="682"/>
    </location>
    <ligand>
        <name>CoA</name>
        <dbReference type="ChEBI" id="CHEBI:57287"/>
    </ligand>
</feature>
<feature type="binding site" evidence="5">
    <location>
        <position position="624"/>
    </location>
    <ligand>
        <name>ATP</name>
        <dbReference type="ChEBI" id="CHEBI:30616"/>
    </ligand>
</feature>
<evidence type="ECO:0000259" key="8">
    <source>
        <dbReference type="Pfam" id="PF16177"/>
    </source>
</evidence>
<feature type="binding site" evidence="5">
    <location>
        <position position="598"/>
    </location>
    <ligand>
        <name>ATP</name>
        <dbReference type="ChEBI" id="CHEBI:30616"/>
    </ligand>
</feature>
<dbReference type="InterPro" id="IPR020845">
    <property type="entry name" value="AMP-binding_CS"/>
</dbReference>
<evidence type="ECO:0000256" key="1">
    <source>
        <dbReference type="ARBA" id="ARBA00022598"/>
    </source>
</evidence>
<dbReference type="RefSeq" id="WP_219238475.1">
    <property type="nucleotide sequence ID" value="NZ_JAHWZX010000009.1"/>
</dbReference>
<dbReference type="EMBL" id="JAHWZX010000009">
    <property type="protein sequence ID" value="MBW4331366.1"/>
    <property type="molecule type" value="Genomic_DNA"/>
</dbReference>
<keyword evidence="4 5" id="KW-0007">Acetylation</keyword>
<dbReference type="HAMAP" id="MF_01123">
    <property type="entry name" value="Ac_CoA_synth"/>
    <property type="match status" value="1"/>
</dbReference>
<feature type="binding site" evidence="5">
    <location>
        <position position="635"/>
    </location>
    <ligand>
        <name>Mg(2+)</name>
        <dbReference type="ChEBI" id="CHEBI:18420"/>
    </ligand>
</feature>
<evidence type="ECO:0000256" key="2">
    <source>
        <dbReference type="ARBA" id="ARBA00022741"/>
    </source>
</evidence>
<evidence type="ECO:0000259" key="7">
    <source>
        <dbReference type="Pfam" id="PF13193"/>
    </source>
</evidence>
<comment type="function">
    <text evidence="5">Catalyzes the conversion of acetate into acetyl-CoA (AcCoA), an essential intermediate at the junction of anabolic and catabolic pathways. AcsA undergoes a two-step reaction. In the first half reaction, AcsA combines acetate with ATP to form acetyl-adenylate (AcAMP) intermediate. In the second half reaction, it can then transfer the acetyl group from AcAMP to the sulfhydryl group of CoA, forming the product AcCoA.</text>
</comment>
<feature type="domain" description="AMP-dependent synthetase/ligase" evidence="6">
    <location>
        <begin position="183"/>
        <end position="567"/>
    </location>
</feature>
<comment type="PTM">
    <text evidence="5">Acetylated. Deacetylation by the SIR2-homolog deacetylase activates the enzyme.</text>
</comment>
<comment type="cofactor">
    <cofactor evidence="5">
        <name>Mg(2+)</name>
        <dbReference type="ChEBI" id="CHEBI:18420"/>
    </cofactor>
</comment>
<evidence type="ECO:0000256" key="3">
    <source>
        <dbReference type="ARBA" id="ARBA00022840"/>
    </source>
</evidence>